<dbReference type="EMBL" id="JAVRRA010017130">
    <property type="protein sequence ID" value="KAK5200790.1"/>
    <property type="molecule type" value="Genomic_DNA"/>
</dbReference>
<keyword evidence="3" id="KW-1185">Reference proteome</keyword>
<feature type="region of interest" description="Disordered" evidence="1">
    <location>
        <begin position="181"/>
        <end position="201"/>
    </location>
</feature>
<protein>
    <submittedName>
        <fullName evidence="2">Uncharacterized protein</fullName>
    </submittedName>
</protein>
<evidence type="ECO:0000313" key="2">
    <source>
        <dbReference type="EMBL" id="KAK5200790.1"/>
    </source>
</evidence>
<evidence type="ECO:0000256" key="1">
    <source>
        <dbReference type="SAM" id="MobiDB-lite"/>
    </source>
</evidence>
<dbReference type="Gene3D" id="3.30.420.10">
    <property type="entry name" value="Ribonuclease H-like superfamily/Ribonuclease H"/>
    <property type="match status" value="1"/>
</dbReference>
<dbReference type="Proteomes" id="UP001357485">
    <property type="component" value="Unassembled WGS sequence"/>
</dbReference>
<proteinExistence type="predicted"/>
<organism evidence="2 3">
    <name type="scientific">Cryomyces antarcticus</name>
    <dbReference type="NCBI Taxonomy" id="329879"/>
    <lineage>
        <taxon>Eukaryota</taxon>
        <taxon>Fungi</taxon>
        <taxon>Dikarya</taxon>
        <taxon>Ascomycota</taxon>
        <taxon>Pezizomycotina</taxon>
        <taxon>Dothideomycetes</taxon>
        <taxon>Dothideomycetes incertae sedis</taxon>
        <taxon>Cryomyces</taxon>
    </lineage>
</organism>
<feature type="non-terminal residue" evidence="2">
    <location>
        <position position="227"/>
    </location>
</feature>
<sequence length="227" mass="25653">MPAKGQKDTHHAAKAVKGGIVVAHLIYNEGWVRIGEIFHCDPSTAQRIFERARQRAGSQELLDILRNLDEHHPGPSELYPPGSEVSNLLKDTSQQDEIHQNLPHAAVIQLASQQLGFRIPLTTGERILHKHHEIFKYTPVIKPKLLPYHKAARVELAEWAIPKLERGDIFVFSDEMSVESKKHTQMPKVSRPKGSNPHDFKRAPPRTFQSFMFWGCIAIGYGTGPCH</sequence>
<comment type="caution">
    <text evidence="2">The sequence shown here is derived from an EMBL/GenBank/DDBJ whole genome shotgun (WGS) entry which is preliminary data.</text>
</comment>
<name>A0ABR0LMU2_9PEZI</name>
<gene>
    <name evidence="2" type="ORF">LTR16_004903</name>
</gene>
<dbReference type="InterPro" id="IPR036397">
    <property type="entry name" value="RNaseH_sf"/>
</dbReference>
<accession>A0ABR0LMU2</accession>
<reference evidence="2 3" key="1">
    <citation type="submission" date="2023-08" db="EMBL/GenBank/DDBJ databases">
        <title>Black Yeasts Isolated from many extreme environments.</title>
        <authorList>
            <person name="Coleine C."/>
            <person name="Stajich J.E."/>
            <person name="Selbmann L."/>
        </authorList>
    </citation>
    <scope>NUCLEOTIDE SEQUENCE [LARGE SCALE GENOMIC DNA]</scope>
    <source>
        <strain evidence="2 3">CCFEE 536</strain>
    </source>
</reference>
<evidence type="ECO:0000313" key="3">
    <source>
        <dbReference type="Proteomes" id="UP001357485"/>
    </source>
</evidence>